<sequence length="453" mass="47095">MRRHRGARTRVVLASAGALGLALALASPAMAASATPATPTGLLNGDKVCATDADAPAYLAEGLQGLSIGAVPGDTDPADNSQLSLNYRLWPVSDPSRTSTLSRPAVIGSEAGVNVPTDDLADGQTYAWQAQTVVGNDASDWSAPCYVTIDDTHPPTPVVSSSNYPEGRLDQGGEPVRFTFDANGADDVEGFEFGWQQDLPVPASGSDPYHDDPADFVRADGGTATVTLVPPAGAGPMTLYVSARDRAGNPSMKTAEYFFMVASTAPTITPATASPEFGKKDVLTLAPDPALQSASPVVSYSVTTFGGRHDGTTTVDAAADGIAHMPFTFDGVSGERVEVSSKSADGWVSNAASWYAWADTTPTVRSDDFPENGAGGGAGDTGTFTFEPKVKDIVSYTYSFDWGGTEQTVDAEADGTATIDWTPPDSGSYAVNVYATTADGIQLATYTYFFDVN</sequence>
<dbReference type="STRING" id="67331.SAMN04490357_3767"/>
<dbReference type="EMBL" id="FNTD01000004">
    <property type="protein sequence ID" value="SED08462.1"/>
    <property type="molecule type" value="Genomic_DNA"/>
</dbReference>
<proteinExistence type="predicted"/>
<evidence type="ECO:0000313" key="3">
    <source>
        <dbReference type="Proteomes" id="UP000182375"/>
    </source>
</evidence>
<evidence type="ECO:0000313" key="2">
    <source>
        <dbReference type="EMBL" id="SED08462.1"/>
    </source>
</evidence>
<name>A0A1H4XRV7_9ACTN</name>
<feature type="signal peptide" evidence="1">
    <location>
        <begin position="1"/>
        <end position="31"/>
    </location>
</feature>
<organism evidence="2 3">
    <name type="scientific">Streptomyces misionensis</name>
    <dbReference type="NCBI Taxonomy" id="67331"/>
    <lineage>
        <taxon>Bacteria</taxon>
        <taxon>Bacillati</taxon>
        <taxon>Actinomycetota</taxon>
        <taxon>Actinomycetes</taxon>
        <taxon>Kitasatosporales</taxon>
        <taxon>Streptomycetaceae</taxon>
        <taxon>Streptomyces</taxon>
    </lineage>
</organism>
<dbReference type="Proteomes" id="UP000182375">
    <property type="component" value="Unassembled WGS sequence"/>
</dbReference>
<dbReference type="GeneID" id="95512898"/>
<accession>A0A1H4XRV7</accession>
<dbReference type="AlphaFoldDB" id="A0A1H4XRV7"/>
<dbReference type="RefSeq" id="WP_074992632.1">
    <property type="nucleotide sequence ID" value="NZ_FNTD01000004.1"/>
</dbReference>
<protein>
    <submittedName>
        <fullName evidence="2">Uncharacterized protein</fullName>
    </submittedName>
</protein>
<gene>
    <name evidence="2" type="ORF">SAMN04490357_3767</name>
</gene>
<reference evidence="2 3" key="1">
    <citation type="submission" date="2016-10" db="EMBL/GenBank/DDBJ databases">
        <authorList>
            <person name="de Groot N.N."/>
        </authorList>
    </citation>
    <scope>NUCLEOTIDE SEQUENCE [LARGE SCALE GENOMIC DNA]</scope>
    <source>
        <strain evidence="2 3">DSM 40306</strain>
    </source>
</reference>
<keyword evidence="1" id="KW-0732">Signal</keyword>
<evidence type="ECO:0000256" key="1">
    <source>
        <dbReference type="SAM" id="SignalP"/>
    </source>
</evidence>
<feature type="chain" id="PRO_5010220130" evidence="1">
    <location>
        <begin position="32"/>
        <end position="453"/>
    </location>
</feature>